<dbReference type="GO" id="GO:0016020">
    <property type="term" value="C:membrane"/>
    <property type="evidence" value="ECO:0007669"/>
    <property type="project" value="TreeGrafter"/>
</dbReference>
<dbReference type="Pfam" id="PF12146">
    <property type="entry name" value="Hydrolase_4"/>
    <property type="match status" value="1"/>
</dbReference>
<name>H0QWF2_9ACTN</name>
<dbReference type="InterPro" id="IPR050266">
    <property type="entry name" value="AB_hydrolase_sf"/>
</dbReference>
<dbReference type="PANTHER" id="PTHR43798">
    <property type="entry name" value="MONOACYLGLYCEROL LIPASE"/>
    <property type="match status" value="1"/>
</dbReference>
<evidence type="ECO:0000313" key="2">
    <source>
        <dbReference type="EMBL" id="GAB17153.1"/>
    </source>
</evidence>
<dbReference type="GO" id="GO:0047372">
    <property type="term" value="F:monoacylglycerol lipase activity"/>
    <property type="evidence" value="ECO:0007669"/>
    <property type="project" value="TreeGrafter"/>
</dbReference>
<evidence type="ECO:0000313" key="3">
    <source>
        <dbReference type="Proteomes" id="UP000035034"/>
    </source>
</evidence>
<dbReference type="Gene3D" id="3.40.50.1820">
    <property type="entry name" value="alpha/beta hydrolase"/>
    <property type="match status" value="1"/>
</dbReference>
<gene>
    <name evidence="2" type="ORF">GOEFS_020_00170</name>
</gene>
<accession>H0QWF2</accession>
<dbReference type="OrthoDB" id="8680283at2"/>
<dbReference type="AlphaFoldDB" id="H0QWF2"/>
<dbReference type="GO" id="GO:0046464">
    <property type="term" value="P:acylglycerol catabolic process"/>
    <property type="evidence" value="ECO:0007669"/>
    <property type="project" value="TreeGrafter"/>
</dbReference>
<dbReference type="InterPro" id="IPR017208">
    <property type="entry name" value="UCP037442_abhydr"/>
</dbReference>
<dbReference type="eggNOG" id="COG4757">
    <property type="taxonomic scope" value="Bacteria"/>
</dbReference>
<feature type="domain" description="Serine aminopeptidase S33" evidence="1">
    <location>
        <begin position="33"/>
        <end position="170"/>
    </location>
</feature>
<comment type="caution">
    <text evidence="2">The sequence shown here is derived from an EMBL/GenBank/DDBJ whole genome shotgun (WGS) entry which is preliminary data.</text>
</comment>
<dbReference type="RefSeq" id="WP_007316491.1">
    <property type="nucleotide sequence ID" value="NZ_BAEH01000020.1"/>
</dbReference>
<sequence length="281" mass="30706">MVDSTVLQEPECDAIQLPDGTQTPVRIWRADARRPVVAVWPGIGVGAQYYDPFARRLTELGLNVVCAELRGQGESRPAAGPESRFGLHLQAAQDFVAVEALARRHFPISQQYVLGHSLGGQIAALYASRPYTPAAGLILVASGTSHFKRSRGGRHRVMRVAAARVAPEVVRRTGYARAPRIGRQSASMVTDMSRVIMTGRYEPVGADIDYEAAIARCQLPVLAIRVAGDTVLSPAESDCLTMKFKSAPVTRVRTQERLGHNRWARQPDEVASIVDGWISDR</sequence>
<keyword evidence="3" id="KW-1185">Reference proteome</keyword>
<proteinExistence type="predicted"/>
<dbReference type="Proteomes" id="UP000035034">
    <property type="component" value="Unassembled WGS sequence"/>
</dbReference>
<dbReference type="PIRSF" id="PIRSF037442">
    <property type="entry name" value="UCP037442_abhydr"/>
    <property type="match status" value="1"/>
</dbReference>
<organism evidence="2 3">
    <name type="scientific">Gordonia effusa NBRC 100432</name>
    <dbReference type="NCBI Taxonomy" id="1077974"/>
    <lineage>
        <taxon>Bacteria</taxon>
        <taxon>Bacillati</taxon>
        <taxon>Actinomycetota</taxon>
        <taxon>Actinomycetes</taxon>
        <taxon>Mycobacteriales</taxon>
        <taxon>Gordoniaceae</taxon>
        <taxon>Gordonia</taxon>
    </lineage>
</organism>
<dbReference type="SUPFAM" id="SSF53474">
    <property type="entry name" value="alpha/beta-Hydrolases"/>
    <property type="match status" value="1"/>
</dbReference>
<dbReference type="STRING" id="1077974.GOEFS_020_00170"/>
<dbReference type="InterPro" id="IPR029058">
    <property type="entry name" value="AB_hydrolase_fold"/>
</dbReference>
<dbReference type="PANTHER" id="PTHR43798:SF5">
    <property type="entry name" value="MONOACYLGLYCEROL LIPASE ABHD6"/>
    <property type="match status" value="1"/>
</dbReference>
<dbReference type="InterPro" id="IPR022742">
    <property type="entry name" value="Hydrolase_4"/>
</dbReference>
<protein>
    <recommendedName>
        <fullName evidence="1">Serine aminopeptidase S33 domain-containing protein</fullName>
    </recommendedName>
</protein>
<dbReference type="EMBL" id="BAEH01000020">
    <property type="protein sequence ID" value="GAB17153.1"/>
    <property type="molecule type" value="Genomic_DNA"/>
</dbReference>
<evidence type="ECO:0000259" key="1">
    <source>
        <dbReference type="Pfam" id="PF12146"/>
    </source>
</evidence>
<reference evidence="2 3" key="1">
    <citation type="submission" date="2011-12" db="EMBL/GenBank/DDBJ databases">
        <title>Whole genome shotgun sequence of Gordonia effusa NBRC 100432.</title>
        <authorList>
            <person name="Yoshida I."/>
            <person name="Takarada H."/>
            <person name="Hosoyama A."/>
            <person name="Tsuchikane K."/>
            <person name="Katsumata H."/>
            <person name="Yamazaki S."/>
            <person name="Fujita N."/>
        </authorList>
    </citation>
    <scope>NUCLEOTIDE SEQUENCE [LARGE SCALE GENOMIC DNA]</scope>
    <source>
        <strain evidence="2 3">NBRC 100432</strain>
    </source>
</reference>